<name>A0ABU6TKJ2_9FABA</name>
<protein>
    <submittedName>
        <fullName evidence="1">Uncharacterized protein</fullName>
    </submittedName>
</protein>
<evidence type="ECO:0000313" key="1">
    <source>
        <dbReference type="EMBL" id="MED6149326.1"/>
    </source>
</evidence>
<keyword evidence="2" id="KW-1185">Reference proteome</keyword>
<evidence type="ECO:0000313" key="2">
    <source>
        <dbReference type="Proteomes" id="UP001341840"/>
    </source>
</evidence>
<reference evidence="1 2" key="1">
    <citation type="journal article" date="2023" name="Plants (Basel)">
        <title>Bridging the Gap: Combining Genomics and Transcriptomics Approaches to Understand Stylosanthes scabra, an Orphan Legume from the Brazilian Caatinga.</title>
        <authorList>
            <person name="Ferreira-Neto J.R.C."/>
            <person name="da Silva M.D."/>
            <person name="Binneck E."/>
            <person name="de Melo N.F."/>
            <person name="da Silva R.H."/>
            <person name="de Melo A.L.T.M."/>
            <person name="Pandolfi V."/>
            <person name="Bustamante F.O."/>
            <person name="Brasileiro-Vidal A.C."/>
            <person name="Benko-Iseppon A.M."/>
        </authorList>
    </citation>
    <scope>NUCLEOTIDE SEQUENCE [LARGE SCALE GENOMIC DNA]</scope>
    <source>
        <tissue evidence="1">Leaves</tissue>
    </source>
</reference>
<accession>A0ABU6TKJ2</accession>
<dbReference type="Proteomes" id="UP001341840">
    <property type="component" value="Unassembled WGS sequence"/>
</dbReference>
<organism evidence="1 2">
    <name type="scientific">Stylosanthes scabra</name>
    <dbReference type="NCBI Taxonomy" id="79078"/>
    <lineage>
        <taxon>Eukaryota</taxon>
        <taxon>Viridiplantae</taxon>
        <taxon>Streptophyta</taxon>
        <taxon>Embryophyta</taxon>
        <taxon>Tracheophyta</taxon>
        <taxon>Spermatophyta</taxon>
        <taxon>Magnoliopsida</taxon>
        <taxon>eudicotyledons</taxon>
        <taxon>Gunneridae</taxon>
        <taxon>Pentapetalae</taxon>
        <taxon>rosids</taxon>
        <taxon>fabids</taxon>
        <taxon>Fabales</taxon>
        <taxon>Fabaceae</taxon>
        <taxon>Papilionoideae</taxon>
        <taxon>50 kb inversion clade</taxon>
        <taxon>dalbergioids sensu lato</taxon>
        <taxon>Dalbergieae</taxon>
        <taxon>Pterocarpus clade</taxon>
        <taxon>Stylosanthes</taxon>
    </lineage>
</organism>
<gene>
    <name evidence="1" type="ORF">PIB30_061318</name>
</gene>
<proteinExistence type="predicted"/>
<dbReference type="EMBL" id="JASCZI010091175">
    <property type="protein sequence ID" value="MED6149326.1"/>
    <property type="molecule type" value="Genomic_DNA"/>
</dbReference>
<sequence length="114" mass="12469">MLPIEDVNSVARPSIERTHAGGLAAACIAGEGRGPMSSRLLFLPVNGGSKSIQDVKCARDDLQLSLLLYDHSKDMRILPRTGADKKRPEVLELFLEGLDRGVELDYRKSALLQP</sequence>
<comment type="caution">
    <text evidence="1">The sequence shown here is derived from an EMBL/GenBank/DDBJ whole genome shotgun (WGS) entry which is preliminary data.</text>
</comment>
<feature type="non-terminal residue" evidence="1">
    <location>
        <position position="114"/>
    </location>
</feature>